<dbReference type="STRING" id="1137799.GZ78_03095"/>
<dbReference type="eggNOG" id="COG0637">
    <property type="taxonomic scope" value="Bacteria"/>
</dbReference>
<protein>
    <recommendedName>
        <fullName evidence="8">Beta-phosphoglucomutase</fullName>
    </recommendedName>
</protein>
<dbReference type="PANTHER" id="PTHR46193">
    <property type="entry name" value="6-PHOSPHOGLUCONATE PHOSPHATASE"/>
    <property type="match status" value="1"/>
</dbReference>
<name>A0A081NKQ8_9GAMM</name>
<dbReference type="OrthoDB" id="9782449at2"/>
<dbReference type="NCBIfam" id="TIGR01509">
    <property type="entry name" value="HAD-SF-IA-v3"/>
    <property type="match status" value="1"/>
</dbReference>
<dbReference type="InterPro" id="IPR006439">
    <property type="entry name" value="HAD-SF_hydro_IA"/>
</dbReference>
<reference evidence="6 7" key="1">
    <citation type="submission" date="2014-06" db="EMBL/GenBank/DDBJ databases">
        <title>Whole Genome Sequences of Three Symbiotic Endozoicomonas Bacteria.</title>
        <authorList>
            <person name="Neave M.J."/>
            <person name="Apprill A."/>
            <person name="Voolstra C.R."/>
        </authorList>
    </citation>
    <scope>NUCLEOTIDE SEQUENCE [LARGE SCALE GENOMIC DNA]</scope>
    <source>
        <strain evidence="6 7">DSM 25634</strain>
    </source>
</reference>
<gene>
    <name evidence="6" type="ORF">GZ78_03095</name>
</gene>
<keyword evidence="7" id="KW-1185">Reference proteome</keyword>
<dbReference type="SFLD" id="SFLDG01129">
    <property type="entry name" value="C1.5:_HAD__Beta-PGM__Phosphata"/>
    <property type="match status" value="1"/>
</dbReference>
<evidence type="ECO:0000256" key="2">
    <source>
        <dbReference type="ARBA" id="ARBA00006171"/>
    </source>
</evidence>
<comment type="similarity">
    <text evidence="2">Belongs to the HAD-like hydrolase superfamily. CbbY/CbbZ/Gph/YieH family.</text>
</comment>
<keyword evidence="5" id="KW-0119">Carbohydrate metabolism</keyword>
<dbReference type="InterPro" id="IPR041492">
    <property type="entry name" value="HAD_2"/>
</dbReference>
<comment type="cofactor">
    <cofactor evidence="1">
        <name>Mg(2+)</name>
        <dbReference type="ChEBI" id="CHEBI:18420"/>
    </cofactor>
</comment>
<dbReference type="PANTHER" id="PTHR46193:SF18">
    <property type="entry name" value="HEXITOL PHOSPHATASE B"/>
    <property type="match status" value="1"/>
</dbReference>
<dbReference type="CDD" id="cd07505">
    <property type="entry name" value="HAD_BPGM-like"/>
    <property type="match status" value="1"/>
</dbReference>
<evidence type="ECO:0000256" key="1">
    <source>
        <dbReference type="ARBA" id="ARBA00001946"/>
    </source>
</evidence>
<dbReference type="PRINTS" id="PR00413">
    <property type="entry name" value="HADHALOGNASE"/>
</dbReference>
<dbReference type="InterPro" id="IPR023198">
    <property type="entry name" value="PGP-like_dom2"/>
</dbReference>
<dbReference type="EMBL" id="JOKH01000001">
    <property type="protein sequence ID" value="KEQ19031.1"/>
    <property type="molecule type" value="Genomic_DNA"/>
</dbReference>
<dbReference type="AlphaFoldDB" id="A0A081NKQ8"/>
<dbReference type="SUPFAM" id="SSF56784">
    <property type="entry name" value="HAD-like"/>
    <property type="match status" value="1"/>
</dbReference>
<dbReference type="Proteomes" id="UP000028073">
    <property type="component" value="Unassembled WGS sequence"/>
</dbReference>
<dbReference type="Gene3D" id="1.10.150.240">
    <property type="entry name" value="Putative phosphatase, domain 2"/>
    <property type="match status" value="1"/>
</dbReference>
<sequence>MPANLEAVLFDMDGVIVDNNDYHRKAWQLFLKRHGMDISSEEYNRRISGRVNSELVAMLFGSHLNEVEVKRLGEEKEQIFRDLYEHHLRPISGLHDFLKLLKKAGIRLAVGTSAPVSNLDFILDGLGIRGNFDVLVHQGMIERGKPDPQIYQTCMEQLGVQPDESLVFEDSLAGIQSGLAAGARVVGVTTTHPAKELKGTLCNIGHYRDEQLESVFPEILKDDQ</sequence>
<evidence type="ECO:0000313" key="7">
    <source>
        <dbReference type="Proteomes" id="UP000028073"/>
    </source>
</evidence>
<keyword evidence="3" id="KW-0479">Metal-binding</keyword>
<dbReference type="SFLD" id="SFLDG01135">
    <property type="entry name" value="C1.5.6:_HAD__Beta-PGM__Phospha"/>
    <property type="match status" value="1"/>
</dbReference>
<evidence type="ECO:0000256" key="4">
    <source>
        <dbReference type="ARBA" id="ARBA00022842"/>
    </source>
</evidence>
<evidence type="ECO:0000256" key="3">
    <source>
        <dbReference type="ARBA" id="ARBA00022723"/>
    </source>
</evidence>
<dbReference type="RefSeq" id="WP_034832613.1">
    <property type="nucleotide sequence ID" value="NZ_JOKH01000001.1"/>
</dbReference>
<proteinExistence type="inferred from homology"/>
<dbReference type="SFLD" id="SFLDS00003">
    <property type="entry name" value="Haloacid_Dehalogenase"/>
    <property type="match status" value="1"/>
</dbReference>
<dbReference type="InterPro" id="IPR023214">
    <property type="entry name" value="HAD_sf"/>
</dbReference>
<evidence type="ECO:0000313" key="6">
    <source>
        <dbReference type="EMBL" id="KEQ19031.1"/>
    </source>
</evidence>
<organism evidence="6 7">
    <name type="scientific">Endozoicomonas numazuensis</name>
    <dbReference type="NCBI Taxonomy" id="1137799"/>
    <lineage>
        <taxon>Bacteria</taxon>
        <taxon>Pseudomonadati</taxon>
        <taxon>Pseudomonadota</taxon>
        <taxon>Gammaproteobacteria</taxon>
        <taxon>Oceanospirillales</taxon>
        <taxon>Endozoicomonadaceae</taxon>
        <taxon>Endozoicomonas</taxon>
    </lineage>
</organism>
<dbReference type="InterPro" id="IPR036412">
    <property type="entry name" value="HAD-like_sf"/>
</dbReference>
<dbReference type="GO" id="GO:0046872">
    <property type="term" value="F:metal ion binding"/>
    <property type="evidence" value="ECO:0007669"/>
    <property type="project" value="UniProtKB-KW"/>
</dbReference>
<dbReference type="Pfam" id="PF13419">
    <property type="entry name" value="HAD_2"/>
    <property type="match status" value="1"/>
</dbReference>
<dbReference type="GO" id="GO:0003824">
    <property type="term" value="F:catalytic activity"/>
    <property type="evidence" value="ECO:0007669"/>
    <property type="project" value="UniProtKB-ARBA"/>
</dbReference>
<dbReference type="Gene3D" id="3.40.50.1000">
    <property type="entry name" value="HAD superfamily/HAD-like"/>
    <property type="match status" value="1"/>
</dbReference>
<comment type="caution">
    <text evidence="6">The sequence shown here is derived from an EMBL/GenBank/DDBJ whole genome shotgun (WGS) entry which is preliminary data.</text>
</comment>
<dbReference type="InterPro" id="IPR051600">
    <property type="entry name" value="Beta-PGM-like"/>
</dbReference>
<evidence type="ECO:0000256" key="5">
    <source>
        <dbReference type="ARBA" id="ARBA00023277"/>
    </source>
</evidence>
<keyword evidence="4" id="KW-0460">Magnesium</keyword>
<evidence type="ECO:0008006" key="8">
    <source>
        <dbReference type="Google" id="ProtNLM"/>
    </source>
</evidence>
<accession>A0A081NKQ8</accession>